<dbReference type="GO" id="GO:0007165">
    <property type="term" value="P:signal transduction"/>
    <property type="evidence" value="ECO:0007669"/>
    <property type="project" value="UniProtKB-KW"/>
</dbReference>
<comment type="subcellular location">
    <subcellularLocation>
        <location evidence="1">Membrane</location>
        <topology evidence="1">Multi-pass membrane protein</topology>
    </subcellularLocation>
</comment>
<evidence type="ECO:0000256" key="3">
    <source>
        <dbReference type="ARBA" id="ARBA00022692"/>
    </source>
</evidence>
<keyword evidence="5" id="KW-1133">Transmembrane helix</keyword>
<dbReference type="Pfam" id="PF02949">
    <property type="entry name" value="7tm_6"/>
    <property type="match status" value="1"/>
</dbReference>
<evidence type="ECO:0000256" key="2">
    <source>
        <dbReference type="ARBA" id="ARBA00022606"/>
    </source>
</evidence>
<evidence type="ECO:0000256" key="8">
    <source>
        <dbReference type="ARBA" id="ARBA00023224"/>
    </source>
</evidence>
<keyword evidence="6" id="KW-0472">Membrane</keyword>
<proteinExistence type="predicted"/>
<evidence type="ECO:0000313" key="10">
    <source>
        <dbReference type="Proteomes" id="UP001154329"/>
    </source>
</evidence>
<sequence>MTFALYSCNWTEFDMKCKKLILLTMVMNDAHHQKLQYTRTRIINLEIFYQTLRVCYSIISVLINYRNNN</sequence>
<gene>
    <name evidence="9" type="ORF">APHIGO_LOCUS10129</name>
</gene>
<keyword evidence="7" id="KW-0675">Receptor</keyword>
<name>A0A9P0NQZ7_APHGO</name>
<keyword evidence="10" id="KW-1185">Reference proteome</keyword>
<dbReference type="InterPro" id="IPR004117">
    <property type="entry name" value="7tm6_olfct_rcpt"/>
</dbReference>
<dbReference type="GO" id="GO:0016020">
    <property type="term" value="C:membrane"/>
    <property type="evidence" value="ECO:0007669"/>
    <property type="project" value="UniProtKB-SubCell"/>
</dbReference>
<evidence type="ECO:0000313" key="9">
    <source>
        <dbReference type="EMBL" id="CAH1736374.1"/>
    </source>
</evidence>
<keyword evidence="4" id="KW-0552">Olfaction</keyword>
<keyword evidence="3" id="KW-0812">Transmembrane</keyword>
<keyword evidence="2" id="KW-0716">Sensory transduction</keyword>
<dbReference type="EMBL" id="OU899037">
    <property type="protein sequence ID" value="CAH1736374.1"/>
    <property type="molecule type" value="Genomic_DNA"/>
</dbReference>
<dbReference type="AlphaFoldDB" id="A0A9P0NQZ7"/>
<keyword evidence="8" id="KW-0807">Transducer</keyword>
<evidence type="ECO:0000256" key="5">
    <source>
        <dbReference type="ARBA" id="ARBA00022989"/>
    </source>
</evidence>
<evidence type="ECO:0000256" key="1">
    <source>
        <dbReference type="ARBA" id="ARBA00004141"/>
    </source>
</evidence>
<reference evidence="9" key="1">
    <citation type="submission" date="2022-02" db="EMBL/GenBank/DDBJ databases">
        <authorList>
            <person name="King R."/>
        </authorList>
    </citation>
    <scope>NUCLEOTIDE SEQUENCE</scope>
</reference>
<dbReference type="Proteomes" id="UP001154329">
    <property type="component" value="Chromosome 4"/>
</dbReference>
<organism evidence="9 10">
    <name type="scientific">Aphis gossypii</name>
    <name type="common">Cotton aphid</name>
    <dbReference type="NCBI Taxonomy" id="80765"/>
    <lineage>
        <taxon>Eukaryota</taxon>
        <taxon>Metazoa</taxon>
        <taxon>Ecdysozoa</taxon>
        <taxon>Arthropoda</taxon>
        <taxon>Hexapoda</taxon>
        <taxon>Insecta</taxon>
        <taxon>Pterygota</taxon>
        <taxon>Neoptera</taxon>
        <taxon>Paraneoptera</taxon>
        <taxon>Hemiptera</taxon>
        <taxon>Sternorrhyncha</taxon>
        <taxon>Aphidomorpha</taxon>
        <taxon>Aphidoidea</taxon>
        <taxon>Aphididae</taxon>
        <taxon>Aphidini</taxon>
        <taxon>Aphis</taxon>
        <taxon>Aphis</taxon>
    </lineage>
</organism>
<evidence type="ECO:0000256" key="7">
    <source>
        <dbReference type="ARBA" id="ARBA00023170"/>
    </source>
</evidence>
<protein>
    <submittedName>
        <fullName evidence="9">Uncharacterized protein</fullName>
    </submittedName>
</protein>
<accession>A0A9P0NQZ7</accession>
<evidence type="ECO:0000256" key="6">
    <source>
        <dbReference type="ARBA" id="ARBA00023136"/>
    </source>
</evidence>
<dbReference type="GO" id="GO:0005549">
    <property type="term" value="F:odorant binding"/>
    <property type="evidence" value="ECO:0007669"/>
    <property type="project" value="InterPro"/>
</dbReference>
<dbReference type="GO" id="GO:0004984">
    <property type="term" value="F:olfactory receptor activity"/>
    <property type="evidence" value="ECO:0007669"/>
    <property type="project" value="InterPro"/>
</dbReference>
<evidence type="ECO:0000256" key="4">
    <source>
        <dbReference type="ARBA" id="ARBA00022725"/>
    </source>
</evidence>
<reference evidence="9" key="2">
    <citation type="submission" date="2022-10" db="EMBL/GenBank/DDBJ databases">
        <authorList>
            <consortium name="ENA_rothamsted_submissions"/>
            <consortium name="culmorum"/>
            <person name="King R."/>
        </authorList>
    </citation>
    <scope>NUCLEOTIDE SEQUENCE</scope>
</reference>